<keyword evidence="3" id="KW-0862">Zinc</keyword>
<evidence type="ECO:0000313" key="9">
    <source>
        <dbReference type="EMBL" id="KAK7313808.1"/>
    </source>
</evidence>
<dbReference type="PANTHER" id="PTHR14879:SF5">
    <property type="entry name" value="RING-TYPE DOMAIN-CONTAINING PROTEIN"/>
    <property type="match status" value="1"/>
</dbReference>
<sequence>MLVYVVSSSLDLNWLLGLLGLGEKRAPISDHSNTLLHQFILLLVIIIGVGWLLHQLGENRETNPNAIEVYEDDHTNDDELLLDHYFESQQGDQGYPSGELDHYFDVDDRQLCHRTATPRGGDTARQGACAFCGILCTTRCSRCKAARYCSMECQIGHWRAGHKYECSESKSAADEAKLTHDHGKSKLVKKCEKENTSNNNGSHGDGVWWNSESTDVVVDVSRGNDVNTFHGCEVGVLKKSHEEGQNIHSSGPHSLEFHPEGTTHFKSPMKVSQDPTKEAQLHRTKWIRHLEEEVAKSRNEILLLETERDEWKNRANFARERFQSMKKESNYQLFVLKNEKESILDAEKKACNVIHSLHERLNHLQNKVKERNAEKRKLEEHIQKLESESAKLKKELQEEHKRAQCLTMESDKSHEIVQIAKREVEAIRVELKKEREHGQRLAENSRRDVIFAESRASFVEVCSICLTNEKDLAFGCGHMTCRDCGSKLSKCPICREQITNHIRLFSG</sequence>
<keyword evidence="2 4" id="KW-0863">Zinc-finger</keyword>
<gene>
    <name evidence="9" type="ORF">VNO77_39010</name>
</gene>
<name>A0AAN9KBR7_CANGL</name>
<evidence type="ECO:0000256" key="6">
    <source>
        <dbReference type="SAM" id="MobiDB-lite"/>
    </source>
</evidence>
<accession>A0AAN9KBR7</accession>
<dbReference type="Pfam" id="PF13920">
    <property type="entry name" value="zf-C3HC4_3"/>
    <property type="match status" value="1"/>
</dbReference>
<evidence type="ECO:0000256" key="5">
    <source>
        <dbReference type="SAM" id="Coils"/>
    </source>
</evidence>
<dbReference type="InterPro" id="IPR002893">
    <property type="entry name" value="Znf_MYND"/>
</dbReference>
<dbReference type="InterPro" id="IPR001841">
    <property type="entry name" value="Znf_RING"/>
</dbReference>
<evidence type="ECO:0000259" key="7">
    <source>
        <dbReference type="PROSITE" id="PS50089"/>
    </source>
</evidence>
<evidence type="ECO:0000256" key="4">
    <source>
        <dbReference type="PROSITE-ProRule" id="PRU00134"/>
    </source>
</evidence>
<evidence type="ECO:0000256" key="2">
    <source>
        <dbReference type="ARBA" id="ARBA00022771"/>
    </source>
</evidence>
<proteinExistence type="predicted"/>
<feature type="coiled-coil region" evidence="5">
    <location>
        <begin position="287"/>
        <end position="328"/>
    </location>
</feature>
<evidence type="ECO:0000256" key="3">
    <source>
        <dbReference type="ARBA" id="ARBA00022833"/>
    </source>
</evidence>
<dbReference type="SUPFAM" id="SSF57850">
    <property type="entry name" value="RING/U-box"/>
    <property type="match status" value="1"/>
</dbReference>
<feature type="coiled-coil region" evidence="5">
    <location>
        <begin position="354"/>
        <end position="437"/>
    </location>
</feature>
<dbReference type="PANTHER" id="PTHR14879">
    <property type="entry name" value="CASPASE REGULATOR, RING FINGER DOMAIN-CONTAINING"/>
    <property type="match status" value="1"/>
</dbReference>
<feature type="domain" description="MYND-type" evidence="8">
    <location>
        <begin position="129"/>
        <end position="166"/>
    </location>
</feature>
<dbReference type="Pfam" id="PF01753">
    <property type="entry name" value="zf-MYND"/>
    <property type="match status" value="1"/>
</dbReference>
<organism evidence="9 10">
    <name type="scientific">Canavalia gladiata</name>
    <name type="common">Sword bean</name>
    <name type="synonym">Dolichos gladiatus</name>
    <dbReference type="NCBI Taxonomy" id="3824"/>
    <lineage>
        <taxon>Eukaryota</taxon>
        <taxon>Viridiplantae</taxon>
        <taxon>Streptophyta</taxon>
        <taxon>Embryophyta</taxon>
        <taxon>Tracheophyta</taxon>
        <taxon>Spermatophyta</taxon>
        <taxon>Magnoliopsida</taxon>
        <taxon>eudicotyledons</taxon>
        <taxon>Gunneridae</taxon>
        <taxon>Pentapetalae</taxon>
        <taxon>rosids</taxon>
        <taxon>fabids</taxon>
        <taxon>Fabales</taxon>
        <taxon>Fabaceae</taxon>
        <taxon>Papilionoideae</taxon>
        <taxon>50 kb inversion clade</taxon>
        <taxon>NPAAA clade</taxon>
        <taxon>indigoferoid/millettioid clade</taxon>
        <taxon>Phaseoleae</taxon>
        <taxon>Canavalia</taxon>
    </lineage>
</organism>
<reference evidence="9 10" key="1">
    <citation type="submission" date="2024-01" db="EMBL/GenBank/DDBJ databases">
        <title>The genomes of 5 underutilized Papilionoideae crops provide insights into root nodulation and disease resistanc.</title>
        <authorList>
            <person name="Jiang F."/>
        </authorList>
    </citation>
    <scope>NUCLEOTIDE SEQUENCE [LARGE SCALE GENOMIC DNA]</scope>
    <source>
        <strain evidence="9">LVBAO_FW01</strain>
        <tissue evidence="9">Leaves</tissue>
    </source>
</reference>
<dbReference type="EMBL" id="JAYMYQ010000009">
    <property type="protein sequence ID" value="KAK7313808.1"/>
    <property type="molecule type" value="Genomic_DNA"/>
</dbReference>
<keyword evidence="10" id="KW-1185">Reference proteome</keyword>
<feature type="region of interest" description="Disordered" evidence="6">
    <location>
        <begin position="177"/>
        <end position="208"/>
    </location>
</feature>
<dbReference type="Gene3D" id="3.30.40.10">
    <property type="entry name" value="Zinc/RING finger domain, C3HC4 (zinc finger)"/>
    <property type="match status" value="1"/>
</dbReference>
<dbReference type="InterPro" id="IPR051728">
    <property type="entry name" value="RING-FYVE_E3_ubiquitin-ligase"/>
</dbReference>
<evidence type="ECO:0000313" key="10">
    <source>
        <dbReference type="Proteomes" id="UP001367508"/>
    </source>
</evidence>
<evidence type="ECO:0000259" key="8">
    <source>
        <dbReference type="PROSITE" id="PS50865"/>
    </source>
</evidence>
<dbReference type="GO" id="GO:0008270">
    <property type="term" value="F:zinc ion binding"/>
    <property type="evidence" value="ECO:0007669"/>
    <property type="project" value="UniProtKB-KW"/>
</dbReference>
<dbReference type="SMART" id="SM00184">
    <property type="entry name" value="RING"/>
    <property type="match status" value="1"/>
</dbReference>
<keyword evidence="5" id="KW-0175">Coiled coil</keyword>
<evidence type="ECO:0000256" key="1">
    <source>
        <dbReference type="ARBA" id="ARBA00022723"/>
    </source>
</evidence>
<dbReference type="AlphaFoldDB" id="A0AAN9KBR7"/>
<dbReference type="Gene3D" id="6.10.140.2220">
    <property type="match status" value="1"/>
</dbReference>
<dbReference type="Proteomes" id="UP001367508">
    <property type="component" value="Unassembled WGS sequence"/>
</dbReference>
<dbReference type="PROSITE" id="PS50865">
    <property type="entry name" value="ZF_MYND_2"/>
    <property type="match status" value="1"/>
</dbReference>
<keyword evidence="1" id="KW-0479">Metal-binding</keyword>
<dbReference type="PROSITE" id="PS50089">
    <property type="entry name" value="ZF_RING_2"/>
    <property type="match status" value="1"/>
</dbReference>
<dbReference type="PROSITE" id="PS01360">
    <property type="entry name" value="ZF_MYND_1"/>
    <property type="match status" value="1"/>
</dbReference>
<comment type="caution">
    <text evidence="9">The sequence shown here is derived from an EMBL/GenBank/DDBJ whole genome shotgun (WGS) entry which is preliminary data.</text>
</comment>
<feature type="domain" description="RING-type" evidence="7">
    <location>
        <begin position="462"/>
        <end position="495"/>
    </location>
</feature>
<dbReference type="SUPFAM" id="SSF144232">
    <property type="entry name" value="HIT/MYND zinc finger-like"/>
    <property type="match status" value="1"/>
</dbReference>
<protein>
    <submittedName>
        <fullName evidence="9">Uncharacterized protein</fullName>
    </submittedName>
</protein>
<feature type="compositionally biased region" description="Basic and acidic residues" evidence="6">
    <location>
        <begin position="177"/>
        <end position="195"/>
    </location>
</feature>
<dbReference type="InterPro" id="IPR013083">
    <property type="entry name" value="Znf_RING/FYVE/PHD"/>
</dbReference>